<evidence type="ECO:0000256" key="3">
    <source>
        <dbReference type="ARBA" id="ARBA00023163"/>
    </source>
</evidence>
<keyword evidence="3" id="KW-0804">Transcription</keyword>
<dbReference type="PANTHER" id="PTHR30055">
    <property type="entry name" value="HTH-TYPE TRANSCRIPTIONAL REGULATOR RUTR"/>
    <property type="match status" value="1"/>
</dbReference>
<keyword evidence="2 4" id="KW-0238">DNA-binding</keyword>
<dbReference type="PROSITE" id="PS50977">
    <property type="entry name" value="HTH_TETR_2"/>
    <property type="match status" value="1"/>
</dbReference>
<evidence type="ECO:0000259" key="5">
    <source>
        <dbReference type="PROSITE" id="PS50977"/>
    </source>
</evidence>
<dbReference type="Gene3D" id="1.10.357.10">
    <property type="entry name" value="Tetracycline Repressor, domain 2"/>
    <property type="match status" value="1"/>
</dbReference>
<evidence type="ECO:0000256" key="2">
    <source>
        <dbReference type="ARBA" id="ARBA00023125"/>
    </source>
</evidence>
<dbReference type="InterPro" id="IPR001647">
    <property type="entry name" value="HTH_TetR"/>
</dbReference>
<dbReference type="InterPro" id="IPR009057">
    <property type="entry name" value="Homeodomain-like_sf"/>
</dbReference>
<evidence type="ECO:0000313" key="6">
    <source>
        <dbReference type="EMBL" id="MEU5712530.1"/>
    </source>
</evidence>
<organism evidence="6 7">
    <name type="scientific">Streptomyces flaveolus</name>
    <dbReference type="NCBI Taxonomy" id="67297"/>
    <lineage>
        <taxon>Bacteria</taxon>
        <taxon>Bacillati</taxon>
        <taxon>Actinomycetota</taxon>
        <taxon>Actinomycetes</taxon>
        <taxon>Kitasatosporales</taxon>
        <taxon>Streptomycetaceae</taxon>
        <taxon>Streptomyces</taxon>
    </lineage>
</organism>
<dbReference type="InterPro" id="IPR050109">
    <property type="entry name" value="HTH-type_TetR-like_transc_reg"/>
</dbReference>
<feature type="domain" description="HTH tetR-type" evidence="5">
    <location>
        <begin position="14"/>
        <end position="73"/>
    </location>
</feature>
<dbReference type="EMBL" id="JBFAEG010000037">
    <property type="protein sequence ID" value="MEU5712530.1"/>
    <property type="molecule type" value="Genomic_DNA"/>
</dbReference>
<keyword evidence="1" id="KW-0805">Transcription regulation</keyword>
<dbReference type="Pfam" id="PF21597">
    <property type="entry name" value="TetR_C_43"/>
    <property type="match status" value="1"/>
</dbReference>
<dbReference type="Proteomes" id="UP001551011">
    <property type="component" value="Unassembled WGS sequence"/>
</dbReference>
<protein>
    <submittedName>
        <fullName evidence="6">Helix-turn-helix domain-containing protein</fullName>
    </submittedName>
</protein>
<dbReference type="SUPFAM" id="SSF48498">
    <property type="entry name" value="Tetracyclin repressor-like, C-terminal domain"/>
    <property type="match status" value="1"/>
</dbReference>
<comment type="caution">
    <text evidence="6">The sequence shown here is derived from an EMBL/GenBank/DDBJ whole genome shotgun (WGS) entry which is preliminary data.</text>
</comment>
<dbReference type="PRINTS" id="PR00455">
    <property type="entry name" value="HTHTETR"/>
</dbReference>
<feature type="DNA-binding region" description="H-T-H motif" evidence="4">
    <location>
        <begin position="36"/>
        <end position="55"/>
    </location>
</feature>
<proteinExistence type="predicted"/>
<dbReference type="InterPro" id="IPR023772">
    <property type="entry name" value="DNA-bd_HTH_TetR-type_CS"/>
</dbReference>
<evidence type="ECO:0000313" key="7">
    <source>
        <dbReference type="Proteomes" id="UP001551011"/>
    </source>
</evidence>
<dbReference type="PROSITE" id="PS01081">
    <property type="entry name" value="HTH_TETR_1"/>
    <property type="match status" value="1"/>
</dbReference>
<reference evidence="6 7" key="1">
    <citation type="submission" date="2024-06" db="EMBL/GenBank/DDBJ databases">
        <title>The Natural Products Discovery Center: Release of the First 8490 Sequenced Strains for Exploring Actinobacteria Biosynthetic Diversity.</title>
        <authorList>
            <person name="Kalkreuter E."/>
            <person name="Kautsar S.A."/>
            <person name="Yang D."/>
            <person name="Bader C.D."/>
            <person name="Teijaro C.N."/>
            <person name="Fluegel L."/>
            <person name="Davis C.M."/>
            <person name="Simpson J.R."/>
            <person name="Lauterbach L."/>
            <person name="Steele A.D."/>
            <person name="Gui C."/>
            <person name="Meng S."/>
            <person name="Li G."/>
            <person name="Viehrig K."/>
            <person name="Ye F."/>
            <person name="Su P."/>
            <person name="Kiefer A.F."/>
            <person name="Nichols A."/>
            <person name="Cepeda A.J."/>
            <person name="Yan W."/>
            <person name="Fan B."/>
            <person name="Jiang Y."/>
            <person name="Adhikari A."/>
            <person name="Zheng C.-J."/>
            <person name="Schuster L."/>
            <person name="Cowan T.M."/>
            <person name="Smanski M.J."/>
            <person name="Chevrette M.G."/>
            <person name="De Carvalho L.P.S."/>
            <person name="Shen B."/>
        </authorList>
    </citation>
    <scope>NUCLEOTIDE SEQUENCE [LARGE SCALE GENOMIC DNA]</scope>
    <source>
        <strain evidence="6 7">NPDC020594</strain>
    </source>
</reference>
<dbReference type="InterPro" id="IPR036271">
    <property type="entry name" value="Tet_transcr_reg_TetR-rel_C_sf"/>
</dbReference>
<dbReference type="SUPFAM" id="SSF46689">
    <property type="entry name" value="Homeodomain-like"/>
    <property type="match status" value="1"/>
</dbReference>
<accession>A0ABV3AL84</accession>
<dbReference type="Pfam" id="PF00440">
    <property type="entry name" value="TetR_N"/>
    <property type="match status" value="1"/>
</dbReference>
<sequence length="201" mass="21786">MTNSVTKPMRSDAIRTRKLLMEAAATAFAEQGVEVSISEIAERAGIGKGTVFRHFSTKEDLLASIVSENQNTLVTIGERLAQTAAPAEALLEFMAAAIELQIRDRAFCQVAHGEARNHPDVRNGLAALDAITTTLTDRARAHGAIRQDITGQDVMLLMSGIFQTASPLLPTQPHLWRRYLRLIFDGMQAETPALPGPAPEG</sequence>
<dbReference type="InterPro" id="IPR049445">
    <property type="entry name" value="TetR_SbtR-like_C"/>
</dbReference>
<keyword evidence="7" id="KW-1185">Reference proteome</keyword>
<gene>
    <name evidence="6" type="ORF">AB0H04_37835</name>
</gene>
<evidence type="ECO:0000256" key="4">
    <source>
        <dbReference type="PROSITE-ProRule" id="PRU00335"/>
    </source>
</evidence>
<dbReference type="RefSeq" id="WP_037630687.1">
    <property type="nucleotide sequence ID" value="NZ_JBEXDP010000064.1"/>
</dbReference>
<dbReference type="PANTHER" id="PTHR30055:SF234">
    <property type="entry name" value="HTH-TYPE TRANSCRIPTIONAL REGULATOR BETI"/>
    <property type="match status" value="1"/>
</dbReference>
<name>A0ABV3AL84_9ACTN</name>
<evidence type="ECO:0000256" key="1">
    <source>
        <dbReference type="ARBA" id="ARBA00023015"/>
    </source>
</evidence>